<sequence length="331" mass="38878">MDINELISPIRLETYETVLKVKTDEKKLAAYYWNKAITASLFPAMQCLEISFRNAINEAVKNNPPFSIPCFTDLSTSKVMAVDDWIECLVSYISRKRIKKLGSRNKKKWLKPNGDRTNKTFWEEDQIERAKRKLQKYGRAPTSDRLISELMLGFWTNLLSQQFEDQTTGTLLWPNLTPYVFSNLPENKTIDDIRLILDRLQDFRNRFSHHEPVFKFYYEKSDGKPNYLTPVFGRSASLSILEKTYADILELIRWISEERHKSFIDAGLSRQFYRLISDDGFYSYVDPEKISKVIKYSSSRREHRKLLAMIDSGDAFRIDKKSKIHFVFGPM</sequence>
<organism evidence="1">
    <name type="scientific">Vibrio sp. FF_304</name>
    <dbReference type="NCBI Taxonomy" id="1652833"/>
    <lineage>
        <taxon>Bacteria</taxon>
        <taxon>Pseudomonadati</taxon>
        <taxon>Pseudomonadota</taxon>
        <taxon>Gammaproteobacteria</taxon>
        <taxon>Vibrionales</taxon>
        <taxon>Vibrionaceae</taxon>
        <taxon>Vibrio</taxon>
    </lineage>
</organism>
<accession>A0A0H3ZRB5</accession>
<dbReference type="AlphaFoldDB" id="A0A0H3ZRB5"/>
<dbReference type="EMBL" id="KP795624">
    <property type="protein sequence ID" value="AKN38938.1"/>
    <property type="molecule type" value="Genomic_DNA"/>
</dbReference>
<proteinExistence type="predicted"/>
<protein>
    <submittedName>
        <fullName evidence="1">TIORF34 protein</fullName>
    </submittedName>
</protein>
<name>A0A0H3ZRB5_9VIBR</name>
<evidence type="ECO:0000313" key="1">
    <source>
        <dbReference type="EMBL" id="AKN38938.1"/>
    </source>
</evidence>
<reference evidence="1" key="1">
    <citation type="journal article" date="2015" name="MBio">
        <title>Eco-Evolutionary Dynamics of Episomes among Ecologically Cohesive Bacterial Populations.</title>
        <authorList>
            <person name="Xue H."/>
            <person name="Cordero O.X."/>
            <person name="Camas F.M."/>
            <person name="Trimble W."/>
            <person name="Meyer F."/>
            <person name="Guglielmini J."/>
            <person name="Rocha E.P."/>
            <person name="Polz M.F."/>
        </authorList>
    </citation>
    <scope>NUCLEOTIDE SEQUENCE</scope>
    <source>
        <strain evidence="1">FF_304</strain>
    </source>
</reference>